<dbReference type="Pfam" id="PF00735">
    <property type="entry name" value="Septin"/>
    <property type="match status" value="1"/>
</dbReference>
<accession>A0A0E9NEG3</accession>
<reference evidence="4 5" key="3">
    <citation type="journal article" date="2015" name="Genome Announc.">
        <title>Draft Genome Sequence of the Archiascomycetous Yeast Saitoella complicata.</title>
        <authorList>
            <person name="Yamauchi K."/>
            <person name="Kondo S."/>
            <person name="Hamamoto M."/>
            <person name="Takahashi Y."/>
            <person name="Ogura Y."/>
            <person name="Hayashi T."/>
            <person name="Nishida H."/>
        </authorList>
    </citation>
    <scope>NUCLEOTIDE SEQUENCE [LARGE SCALE GENOMIC DNA]</scope>
    <source>
        <strain evidence="4 5">NRRL Y-17804</strain>
    </source>
</reference>
<comment type="similarity">
    <text evidence="1">Belongs to the TRAFAC class TrmE-Era-EngA-EngB-Septin-like GTPase superfamily. Septin GTPase family.</text>
</comment>
<keyword evidence="1" id="KW-0342">GTP-binding</keyword>
<comment type="caution">
    <text evidence="4">The sequence shown here is derived from an EMBL/GenBank/DDBJ whole genome shotgun (WGS) entry which is preliminary data.</text>
</comment>
<dbReference type="InterPro" id="IPR030379">
    <property type="entry name" value="G_SEPTIN_dom"/>
</dbReference>
<organism evidence="4 5">
    <name type="scientific">Saitoella complicata (strain BCRC 22490 / CBS 7301 / JCM 7358 / NBRC 10748 / NRRL Y-17804)</name>
    <dbReference type="NCBI Taxonomy" id="698492"/>
    <lineage>
        <taxon>Eukaryota</taxon>
        <taxon>Fungi</taxon>
        <taxon>Dikarya</taxon>
        <taxon>Ascomycota</taxon>
        <taxon>Taphrinomycotina</taxon>
        <taxon>Taphrinomycotina incertae sedis</taxon>
        <taxon>Saitoella</taxon>
    </lineage>
</organism>
<proteinExistence type="inferred from homology"/>
<dbReference type="Proteomes" id="UP000033140">
    <property type="component" value="Unassembled WGS sequence"/>
</dbReference>
<evidence type="ECO:0000256" key="1">
    <source>
        <dbReference type="RuleBase" id="RU004560"/>
    </source>
</evidence>
<keyword evidence="5" id="KW-1185">Reference proteome</keyword>
<dbReference type="InterPro" id="IPR027417">
    <property type="entry name" value="P-loop_NTPase"/>
</dbReference>
<protein>
    <recommendedName>
        <fullName evidence="3">Septin-type G domain-containing protein</fullName>
    </recommendedName>
</protein>
<dbReference type="GO" id="GO:0005525">
    <property type="term" value="F:GTP binding"/>
    <property type="evidence" value="ECO:0007669"/>
    <property type="project" value="UniProtKB-KW"/>
</dbReference>
<feature type="domain" description="Septin-type G" evidence="3">
    <location>
        <begin position="321"/>
        <end position="658"/>
    </location>
</feature>
<evidence type="ECO:0000313" key="4">
    <source>
        <dbReference type="EMBL" id="GAO48234.1"/>
    </source>
</evidence>
<dbReference type="PROSITE" id="PS51719">
    <property type="entry name" value="G_SEPTIN"/>
    <property type="match status" value="1"/>
</dbReference>
<feature type="compositionally biased region" description="Acidic residues" evidence="2">
    <location>
        <begin position="199"/>
        <end position="211"/>
    </location>
</feature>
<reference evidence="4 5" key="1">
    <citation type="journal article" date="2011" name="J. Gen. Appl. Microbiol.">
        <title>Draft genome sequencing of the enigmatic yeast Saitoella complicata.</title>
        <authorList>
            <person name="Nishida H."/>
            <person name="Hamamoto M."/>
            <person name="Sugiyama J."/>
        </authorList>
    </citation>
    <scope>NUCLEOTIDE SEQUENCE [LARGE SCALE GENOMIC DNA]</scope>
    <source>
        <strain evidence="4 5">NRRL Y-17804</strain>
    </source>
</reference>
<dbReference type="SUPFAM" id="SSF52540">
    <property type="entry name" value="P-loop containing nucleoside triphosphate hydrolases"/>
    <property type="match status" value="1"/>
</dbReference>
<sequence>MNGNWKMNARKLLRVRSRWRCVDLREIEGGPTGPGNVNVFGDVTGATKEGSQIPINPFPRPCLTLTCAAGLSPTSPLSHPDTSDSQPIHRVNMSPSQRGAQAYIPSLKSLFPGGETAGEGSSNGSSTRTPRPESQQMSYFITTQPPWEARRPNTGDGSTEEQNDFGVRSMESERGKGSMHEFFDHHAQQGYRSESESSAAEDEDDEEDEVEQAACEGQRQRSRPWRPASLPTPPSSLPRTTPMRPDSTASSSTPGSPLSIPATIASSSRSVSDDEHPPHPRSTTSTSEPGAKSNPRPRPGVLRMPTITLPAPKKSTGRGEKMGRIRIMVVGDSGIGKTALVEAVLKGSRDVVWWDEASSTGRSRSASVTTTLSGSGGSMTAIKETWASTRAYPAWWPDVITSANSSVLGSARKRRRSSMASSLSNPEQQRVLERNMCWVDTEGYGAATDFRDCVSNVTTYLEAQFARVDSVLSPDLGHATTEDVVSILSGTGVGSGVGFVDVVLYLVLHRLKPVDIEYMRRLAPLTNLVPIIAKSDTLTDAQITALKQNINAQLDEAGIECFNWGGEGPGNLSPLAVSTLKREGVDVEMDASVLMRSTASVASVSDQEQGKSGDDLAALVESELEVLIEGIFGEEMGQWLRASSAAKFLVWRAAQQTTPTTSTTLSSVASSAEGYAMSRARDRIVREERAAQTRLSKWSEEMRQNIKERMRKEREDFERIVGGEQVKWLLGRLGEVVEMHPGLSAQANQSRAQELVSLSGAQDTQEETGDGRTAAVTWRIVAAVVVHSALAVGVGVLARDVLGRGWSALYLGGGWSGVCT</sequence>
<dbReference type="PANTHER" id="PTHR18884">
    <property type="entry name" value="SEPTIN"/>
    <property type="match status" value="1"/>
</dbReference>
<dbReference type="EMBL" id="BACD03000013">
    <property type="protein sequence ID" value="GAO48234.1"/>
    <property type="molecule type" value="Genomic_DNA"/>
</dbReference>
<dbReference type="Gene3D" id="3.40.50.300">
    <property type="entry name" value="P-loop containing nucleotide triphosphate hydrolases"/>
    <property type="match status" value="1"/>
</dbReference>
<feature type="compositionally biased region" description="Polar residues" evidence="2">
    <location>
        <begin position="119"/>
        <end position="145"/>
    </location>
</feature>
<dbReference type="AlphaFoldDB" id="A0A0E9NEG3"/>
<gene>
    <name evidence="4" type="ORF">G7K_2414-t1</name>
</gene>
<feature type="region of interest" description="Disordered" evidence="2">
    <location>
        <begin position="73"/>
        <end position="92"/>
    </location>
</feature>
<evidence type="ECO:0000259" key="3">
    <source>
        <dbReference type="PROSITE" id="PS51719"/>
    </source>
</evidence>
<reference evidence="4 5" key="2">
    <citation type="journal article" date="2014" name="J. Gen. Appl. Microbiol.">
        <title>The early diverging ascomycetous budding yeast Saitoella complicata has three histone deacetylases belonging to the Clr6, Hos2, and Rpd3 lineages.</title>
        <authorList>
            <person name="Nishida H."/>
            <person name="Matsumoto T."/>
            <person name="Kondo S."/>
            <person name="Hamamoto M."/>
            <person name="Yoshikawa H."/>
        </authorList>
    </citation>
    <scope>NUCLEOTIDE SEQUENCE [LARGE SCALE GENOMIC DNA]</scope>
    <source>
        <strain evidence="4 5">NRRL Y-17804</strain>
    </source>
</reference>
<name>A0A0E9NEG3_SAICN</name>
<feature type="compositionally biased region" description="Basic and acidic residues" evidence="2">
    <location>
        <begin position="170"/>
        <end position="187"/>
    </location>
</feature>
<dbReference type="STRING" id="698492.A0A0E9NEG3"/>
<feature type="region of interest" description="Disordered" evidence="2">
    <location>
        <begin position="108"/>
        <end position="319"/>
    </location>
</feature>
<keyword evidence="1" id="KW-0547">Nucleotide-binding</keyword>
<evidence type="ECO:0000313" key="5">
    <source>
        <dbReference type="Proteomes" id="UP000033140"/>
    </source>
</evidence>
<feature type="compositionally biased region" description="Polar residues" evidence="2">
    <location>
        <begin position="247"/>
        <end position="256"/>
    </location>
</feature>
<evidence type="ECO:0000256" key="2">
    <source>
        <dbReference type="SAM" id="MobiDB-lite"/>
    </source>
</evidence>